<protein>
    <recommendedName>
        <fullName evidence="3">Secreted protein</fullName>
    </recommendedName>
</protein>
<dbReference type="Proteomes" id="UP000624709">
    <property type="component" value="Unassembled WGS sequence"/>
</dbReference>
<proteinExistence type="predicted"/>
<evidence type="ECO:0008006" key="3">
    <source>
        <dbReference type="Google" id="ProtNLM"/>
    </source>
</evidence>
<accession>A0ABQ4BD95</accession>
<gene>
    <name evidence="1" type="ORF">Apa02nite_046700</name>
</gene>
<evidence type="ECO:0000313" key="2">
    <source>
        <dbReference type="Proteomes" id="UP000624709"/>
    </source>
</evidence>
<name>A0ABQ4BD95_9ACTN</name>
<comment type="caution">
    <text evidence="1">The sequence shown here is derived from an EMBL/GenBank/DDBJ whole genome shotgun (WGS) entry which is preliminary data.</text>
</comment>
<keyword evidence="2" id="KW-1185">Reference proteome</keyword>
<dbReference type="EMBL" id="BOMS01000069">
    <property type="protein sequence ID" value="GIE68562.1"/>
    <property type="molecule type" value="Genomic_DNA"/>
</dbReference>
<organism evidence="1 2">
    <name type="scientific">Actinoplanes palleronii</name>
    <dbReference type="NCBI Taxonomy" id="113570"/>
    <lineage>
        <taxon>Bacteria</taxon>
        <taxon>Bacillati</taxon>
        <taxon>Actinomycetota</taxon>
        <taxon>Actinomycetes</taxon>
        <taxon>Micromonosporales</taxon>
        <taxon>Micromonosporaceae</taxon>
        <taxon>Actinoplanes</taxon>
    </lineage>
</organism>
<sequence length="159" mass="17035">MVRRVLAGAVIVAAFAAVPGTLAVLSRSTLAREEAEWVTDSGSERRRELTQIDARVAADLDALDLPDGAVITDAAYAFGVVLSSDRPRQFVITPDRDFTPALTDPTTHHVQYLLLSADGSADAVRIARYGPDPTAVPETGVRTWRDANGGLQWTLVPVP</sequence>
<evidence type="ECO:0000313" key="1">
    <source>
        <dbReference type="EMBL" id="GIE68562.1"/>
    </source>
</evidence>
<reference evidence="1 2" key="1">
    <citation type="submission" date="2021-01" db="EMBL/GenBank/DDBJ databases">
        <title>Whole genome shotgun sequence of Actinoplanes palleronii NBRC 14916.</title>
        <authorList>
            <person name="Komaki H."/>
            <person name="Tamura T."/>
        </authorList>
    </citation>
    <scope>NUCLEOTIDE SEQUENCE [LARGE SCALE GENOMIC DNA]</scope>
    <source>
        <strain evidence="1 2">NBRC 14916</strain>
    </source>
</reference>